<dbReference type="Proteomes" id="UP001250214">
    <property type="component" value="Unassembled WGS sequence"/>
</dbReference>
<accession>A0ABU2H8M4</accession>
<evidence type="ECO:0000313" key="9">
    <source>
        <dbReference type="EMBL" id="MDS1271200.1"/>
    </source>
</evidence>
<evidence type="ECO:0000256" key="5">
    <source>
        <dbReference type="ARBA" id="ARBA00022793"/>
    </source>
</evidence>
<comment type="catalytic activity">
    <reaction evidence="1">
        <text>5-hydroxy-2-oxo-4-ureido-2,5-dihydro-1H-imidazole-5-carboxylate + H(+) = (S)-allantoin + CO2</text>
        <dbReference type="Rhea" id="RHEA:26301"/>
        <dbReference type="ChEBI" id="CHEBI:15378"/>
        <dbReference type="ChEBI" id="CHEBI:15678"/>
        <dbReference type="ChEBI" id="CHEBI:16526"/>
        <dbReference type="ChEBI" id="CHEBI:58639"/>
        <dbReference type="EC" id="4.1.1.97"/>
    </reaction>
</comment>
<dbReference type="SUPFAM" id="SSF158694">
    <property type="entry name" value="UraD-Like"/>
    <property type="match status" value="1"/>
</dbReference>
<evidence type="ECO:0000313" key="10">
    <source>
        <dbReference type="Proteomes" id="UP001250214"/>
    </source>
</evidence>
<keyword evidence="10" id="KW-1185">Reference proteome</keyword>
<evidence type="ECO:0000256" key="7">
    <source>
        <dbReference type="SAM" id="MobiDB-lite"/>
    </source>
</evidence>
<keyword evidence="5" id="KW-0210">Decarboxylase</keyword>
<feature type="compositionally biased region" description="Polar residues" evidence="7">
    <location>
        <begin position="87"/>
        <end position="107"/>
    </location>
</feature>
<dbReference type="InterPro" id="IPR017595">
    <property type="entry name" value="OHCU_decarboxylase-2"/>
</dbReference>
<dbReference type="PANTHER" id="PTHR43466:SF1">
    <property type="entry name" value="2-OXO-4-HYDROXY-4-CARBOXY-5-UREIDOIMIDAZOLINE DECARBOXYLASE-RELATED"/>
    <property type="match status" value="1"/>
</dbReference>
<dbReference type="InterPro" id="IPR018020">
    <property type="entry name" value="OHCU_decarboxylase"/>
</dbReference>
<dbReference type="NCBIfam" id="TIGR03180">
    <property type="entry name" value="UraD_2"/>
    <property type="match status" value="1"/>
</dbReference>
<protein>
    <recommendedName>
        <fullName evidence="3">2-oxo-4-hydroxy-4-carboxy-5-ureidoimidazoline decarboxylase</fullName>
        <ecNumber evidence="3">4.1.1.97</ecNumber>
    </recommendedName>
</protein>
<dbReference type="RefSeq" id="WP_310912737.1">
    <property type="nucleotide sequence ID" value="NZ_JAVLVT010000005.1"/>
</dbReference>
<sequence>MPDHPPPTSGTDAGLAWVNECAQAEFHSEFSACLDIDRWVAALEAERPFADLTGLLAAADRHARTITRDEVSSALARHPRIGERATGASTEASWSRGEQSGMATATEDTQKALRAGQEEYERRFGHIYLVCASGRSSADMLEDLRSRLDNDASTELGVVADELRKIALLRIEKLINGRGA</sequence>
<dbReference type="EMBL" id="JAVLVT010000005">
    <property type="protein sequence ID" value="MDS1271200.1"/>
    <property type="molecule type" value="Genomic_DNA"/>
</dbReference>
<evidence type="ECO:0000256" key="3">
    <source>
        <dbReference type="ARBA" id="ARBA00012257"/>
    </source>
</evidence>
<evidence type="ECO:0000256" key="2">
    <source>
        <dbReference type="ARBA" id="ARBA00004754"/>
    </source>
</evidence>
<name>A0ABU2H8M4_9ACTN</name>
<dbReference type="GO" id="GO:0051997">
    <property type="term" value="F:2-oxo-4-hydroxy-4-carboxy-5-ureidoimidazoline decarboxylase activity"/>
    <property type="evidence" value="ECO:0007669"/>
    <property type="project" value="UniProtKB-EC"/>
</dbReference>
<proteinExistence type="predicted"/>
<comment type="caution">
    <text evidence="9">The sequence shown here is derived from an EMBL/GenBank/DDBJ whole genome shotgun (WGS) entry which is preliminary data.</text>
</comment>
<reference evidence="10" key="1">
    <citation type="submission" date="2023-07" db="EMBL/GenBank/DDBJ databases">
        <title>Novel species in the genus Lipingzhangella isolated from Sambhar Salt Lake.</title>
        <authorList>
            <person name="Jiya N."/>
            <person name="Kajale S."/>
            <person name="Sharma A."/>
        </authorList>
    </citation>
    <scope>NUCLEOTIDE SEQUENCE [LARGE SCALE GENOMIC DNA]</scope>
    <source>
        <strain evidence="10">LS1_29</strain>
    </source>
</reference>
<gene>
    <name evidence="9" type="primary">uraD</name>
    <name evidence="9" type="ORF">RIF23_12930</name>
</gene>
<dbReference type="NCBIfam" id="NF010372">
    <property type="entry name" value="PRK13798.1"/>
    <property type="match status" value="1"/>
</dbReference>
<feature type="domain" description="Oxo-4-hydroxy-4-carboxy-5-ureidoimidazoline decarboxylase" evidence="8">
    <location>
        <begin position="19"/>
        <end position="172"/>
    </location>
</feature>
<evidence type="ECO:0000256" key="6">
    <source>
        <dbReference type="ARBA" id="ARBA00023239"/>
    </source>
</evidence>
<keyword evidence="4" id="KW-0659">Purine metabolism</keyword>
<evidence type="ECO:0000259" key="8">
    <source>
        <dbReference type="Pfam" id="PF09349"/>
    </source>
</evidence>
<organism evidence="9 10">
    <name type="scientific">Lipingzhangella rawalii</name>
    <dbReference type="NCBI Taxonomy" id="2055835"/>
    <lineage>
        <taxon>Bacteria</taxon>
        <taxon>Bacillati</taxon>
        <taxon>Actinomycetota</taxon>
        <taxon>Actinomycetes</taxon>
        <taxon>Streptosporangiales</taxon>
        <taxon>Nocardiopsidaceae</taxon>
        <taxon>Lipingzhangella</taxon>
    </lineage>
</organism>
<feature type="region of interest" description="Disordered" evidence="7">
    <location>
        <begin position="70"/>
        <end position="108"/>
    </location>
</feature>
<dbReference type="PANTHER" id="PTHR43466">
    <property type="entry name" value="2-OXO-4-HYDROXY-4-CARBOXY-5-UREIDOIMIDAZOLINE DECARBOXYLASE-RELATED"/>
    <property type="match status" value="1"/>
</dbReference>
<dbReference type="InterPro" id="IPR036778">
    <property type="entry name" value="OHCU_decarboxylase_sf"/>
</dbReference>
<dbReference type="Pfam" id="PF09349">
    <property type="entry name" value="OHCU_decarbox"/>
    <property type="match status" value="1"/>
</dbReference>
<comment type="pathway">
    <text evidence="2">Purine metabolism; urate degradation; (S)-allantoin from urate: step 3/3.</text>
</comment>
<evidence type="ECO:0000256" key="4">
    <source>
        <dbReference type="ARBA" id="ARBA00022631"/>
    </source>
</evidence>
<dbReference type="Gene3D" id="1.10.3330.10">
    <property type="entry name" value="Oxo-4-hydroxy-4-carboxy-5-ureidoimidazoline decarboxylase"/>
    <property type="match status" value="1"/>
</dbReference>
<dbReference type="EC" id="4.1.1.97" evidence="3"/>
<evidence type="ECO:0000256" key="1">
    <source>
        <dbReference type="ARBA" id="ARBA00001163"/>
    </source>
</evidence>
<keyword evidence="6 9" id="KW-0456">Lyase</keyword>